<keyword evidence="3 4" id="KW-0560">Oxidoreductase</keyword>
<evidence type="ECO:0000259" key="5">
    <source>
        <dbReference type="Pfam" id="PF02558"/>
    </source>
</evidence>
<comment type="function">
    <text evidence="4">Catalyzes the NADPH-dependent reduction of ketopantoate into pantoic acid.</text>
</comment>
<feature type="domain" description="Ketopantoate reductase C-terminal" evidence="6">
    <location>
        <begin position="178"/>
        <end position="301"/>
    </location>
</feature>
<evidence type="ECO:0000313" key="7">
    <source>
        <dbReference type="EMBL" id="SDY14737.1"/>
    </source>
</evidence>
<comment type="similarity">
    <text evidence="1 4">Belongs to the ketopantoate reductase family.</text>
</comment>
<proteinExistence type="inferred from homology"/>
<accession>A0A1H3HGZ7</accession>
<dbReference type="Gene3D" id="1.10.1040.10">
    <property type="entry name" value="N-(1-d-carboxylethyl)-l-norvaline Dehydrogenase, domain 2"/>
    <property type="match status" value="1"/>
</dbReference>
<dbReference type="Proteomes" id="UP000198647">
    <property type="component" value="Unassembled WGS sequence"/>
</dbReference>
<dbReference type="EC" id="1.1.1.169" evidence="4"/>
<dbReference type="SUPFAM" id="SSF48179">
    <property type="entry name" value="6-phosphogluconate dehydrogenase C-terminal domain-like"/>
    <property type="match status" value="1"/>
</dbReference>
<keyword evidence="4" id="KW-0566">Pantothenate biosynthesis</keyword>
<sequence length="306" mass="34119">MKIVIVGAGALGAYFGTRWHDAGHTVINLVREGRAEQLRTHGMKIHSNVEDTVWENPNIAEDPSVIEDPDLVVLAVKGYHLEGTMPWLKSLVKKGAKVLPLLNGVEHYAILEKELGEETVLGGLAFIIATLNEKGHVEHTSDFHNIVFGPLHPSQESICEELSLAGEQAVMNSRWSSDILKEIWKKYMFITAFSGITTSMNTTIGDIRAYPPTFTIARRMLEDMQRLSVARGVKIGQDEVDHAFKQLENLGNDMTSSMHQDRRKGLPLELEHLHGGAMRLAAEKNLTLPYIETIYGIIKPYDGMDL</sequence>
<evidence type="ECO:0000256" key="1">
    <source>
        <dbReference type="ARBA" id="ARBA00007870"/>
    </source>
</evidence>
<evidence type="ECO:0000256" key="4">
    <source>
        <dbReference type="RuleBase" id="RU362068"/>
    </source>
</evidence>
<protein>
    <recommendedName>
        <fullName evidence="4">2-dehydropantoate 2-reductase</fullName>
        <ecNumber evidence="4">1.1.1.169</ecNumber>
    </recommendedName>
    <alternativeName>
        <fullName evidence="4">Ketopantoate reductase</fullName>
    </alternativeName>
</protein>
<dbReference type="Pfam" id="PF08546">
    <property type="entry name" value="ApbA_C"/>
    <property type="match status" value="1"/>
</dbReference>
<dbReference type="InterPro" id="IPR008927">
    <property type="entry name" value="6-PGluconate_DH-like_C_sf"/>
</dbReference>
<dbReference type="PANTHER" id="PTHR21708:SF26">
    <property type="entry name" value="2-DEHYDROPANTOATE 2-REDUCTASE"/>
    <property type="match status" value="1"/>
</dbReference>
<dbReference type="InterPro" id="IPR003710">
    <property type="entry name" value="ApbA"/>
</dbReference>
<keyword evidence="8" id="KW-1185">Reference proteome</keyword>
<name>A0A1H3HGZ7_9BACI</name>
<keyword evidence="2 4" id="KW-0521">NADP</keyword>
<evidence type="ECO:0000313" key="8">
    <source>
        <dbReference type="Proteomes" id="UP000198647"/>
    </source>
</evidence>
<dbReference type="InterPro" id="IPR013752">
    <property type="entry name" value="KPA_reductase"/>
</dbReference>
<evidence type="ECO:0000259" key="6">
    <source>
        <dbReference type="Pfam" id="PF08546"/>
    </source>
</evidence>
<organism evidence="7 8">
    <name type="scientific">Salimicrobium album</name>
    <dbReference type="NCBI Taxonomy" id="50717"/>
    <lineage>
        <taxon>Bacteria</taxon>
        <taxon>Bacillati</taxon>
        <taxon>Bacillota</taxon>
        <taxon>Bacilli</taxon>
        <taxon>Bacillales</taxon>
        <taxon>Bacillaceae</taxon>
        <taxon>Salimicrobium</taxon>
    </lineage>
</organism>
<dbReference type="Pfam" id="PF02558">
    <property type="entry name" value="ApbA"/>
    <property type="match status" value="1"/>
</dbReference>
<dbReference type="NCBIfam" id="TIGR00745">
    <property type="entry name" value="apbA_panE"/>
    <property type="match status" value="1"/>
</dbReference>
<dbReference type="PANTHER" id="PTHR21708">
    <property type="entry name" value="PROBABLE 2-DEHYDROPANTOATE 2-REDUCTASE"/>
    <property type="match status" value="1"/>
</dbReference>
<evidence type="ECO:0000256" key="3">
    <source>
        <dbReference type="ARBA" id="ARBA00023002"/>
    </source>
</evidence>
<comment type="catalytic activity">
    <reaction evidence="4">
        <text>(R)-pantoate + NADP(+) = 2-dehydropantoate + NADPH + H(+)</text>
        <dbReference type="Rhea" id="RHEA:16233"/>
        <dbReference type="ChEBI" id="CHEBI:11561"/>
        <dbReference type="ChEBI" id="CHEBI:15378"/>
        <dbReference type="ChEBI" id="CHEBI:15980"/>
        <dbReference type="ChEBI" id="CHEBI:57783"/>
        <dbReference type="ChEBI" id="CHEBI:58349"/>
        <dbReference type="EC" id="1.1.1.169"/>
    </reaction>
</comment>
<dbReference type="EMBL" id="FNOS01000005">
    <property type="protein sequence ID" value="SDY14737.1"/>
    <property type="molecule type" value="Genomic_DNA"/>
</dbReference>
<gene>
    <name evidence="7" type="ORF">SAMN04488081_2210</name>
</gene>
<dbReference type="RefSeq" id="WP_076571374.1">
    <property type="nucleotide sequence ID" value="NZ_FNOS01000005.1"/>
</dbReference>
<feature type="domain" description="Ketopantoate reductase N-terminal" evidence="5">
    <location>
        <begin position="3"/>
        <end position="151"/>
    </location>
</feature>
<evidence type="ECO:0000256" key="2">
    <source>
        <dbReference type="ARBA" id="ARBA00022857"/>
    </source>
</evidence>
<dbReference type="InterPro" id="IPR013328">
    <property type="entry name" value="6PGD_dom2"/>
</dbReference>
<dbReference type="InterPro" id="IPR051402">
    <property type="entry name" value="KPR-Related"/>
</dbReference>
<comment type="caution">
    <text evidence="7">The sequence shown here is derived from an EMBL/GenBank/DDBJ whole genome shotgun (WGS) entry which is preliminary data.</text>
</comment>
<dbReference type="InterPro" id="IPR036291">
    <property type="entry name" value="NAD(P)-bd_dom_sf"/>
</dbReference>
<dbReference type="SUPFAM" id="SSF51735">
    <property type="entry name" value="NAD(P)-binding Rossmann-fold domains"/>
    <property type="match status" value="1"/>
</dbReference>
<comment type="pathway">
    <text evidence="4">Cofactor biosynthesis; (R)-pantothenate biosynthesis; (R)-pantoate from 3-methyl-2-oxobutanoate: step 2/2.</text>
</comment>
<dbReference type="InterPro" id="IPR013332">
    <property type="entry name" value="KPR_N"/>
</dbReference>
<reference evidence="7 8" key="1">
    <citation type="submission" date="2016-10" db="EMBL/GenBank/DDBJ databases">
        <authorList>
            <person name="Varghese N."/>
            <person name="Submissions S."/>
        </authorList>
    </citation>
    <scope>NUCLEOTIDE SEQUENCE [LARGE SCALE GENOMIC DNA]</scope>
    <source>
        <strain evidence="7 8">DSM 20748</strain>
    </source>
</reference>
<dbReference type="Gene3D" id="3.40.50.720">
    <property type="entry name" value="NAD(P)-binding Rossmann-like Domain"/>
    <property type="match status" value="1"/>
</dbReference>